<dbReference type="AlphaFoldDB" id="A0A9P6NR83"/>
<dbReference type="OrthoDB" id="271164at2759"/>
<evidence type="ECO:0000256" key="2">
    <source>
        <dbReference type="ARBA" id="ARBA00004496"/>
    </source>
</evidence>
<comment type="similarity">
    <text evidence="4">Belongs to the sorting nexin family.</text>
</comment>
<feature type="compositionally biased region" description="Polar residues" evidence="11">
    <location>
        <begin position="547"/>
        <end position="558"/>
    </location>
</feature>
<feature type="region of interest" description="Disordered" evidence="11">
    <location>
        <begin position="1"/>
        <end position="69"/>
    </location>
</feature>
<dbReference type="FunFam" id="1.20.1270.60:FF:000022">
    <property type="entry name" value="Sorting nexin 3 protein"/>
    <property type="match status" value="1"/>
</dbReference>
<evidence type="ECO:0000256" key="5">
    <source>
        <dbReference type="ARBA" id="ARBA00022448"/>
    </source>
</evidence>
<dbReference type="Gene3D" id="1.20.1270.60">
    <property type="entry name" value="Arfaptin homology (AH) domain/BAR domain"/>
    <property type="match status" value="1"/>
</dbReference>
<dbReference type="GO" id="GO:0005768">
    <property type="term" value="C:endosome"/>
    <property type="evidence" value="ECO:0007669"/>
    <property type="project" value="TreeGrafter"/>
</dbReference>
<dbReference type="InterPro" id="IPR027267">
    <property type="entry name" value="AH/BAR_dom_sf"/>
</dbReference>
<proteinExistence type="inferred from homology"/>
<feature type="compositionally biased region" description="Basic and acidic residues" evidence="11">
    <location>
        <begin position="458"/>
        <end position="470"/>
    </location>
</feature>
<evidence type="ECO:0000256" key="7">
    <source>
        <dbReference type="ARBA" id="ARBA00022553"/>
    </source>
</evidence>
<dbReference type="SMART" id="SM00312">
    <property type="entry name" value="PX"/>
    <property type="match status" value="1"/>
</dbReference>
<keyword evidence="7" id="KW-0597">Phosphoprotein</keyword>
<evidence type="ECO:0000313" key="14">
    <source>
        <dbReference type="Proteomes" id="UP000886653"/>
    </source>
</evidence>
<dbReference type="GO" id="GO:0035091">
    <property type="term" value="F:phosphatidylinositol binding"/>
    <property type="evidence" value="ECO:0007669"/>
    <property type="project" value="InterPro"/>
</dbReference>
<keyword evidence="14" id="KW-1185">Reference proteome</keyword>
<dbReference type="GO" id="GO:0030904">
    <property type="term" value="C:retromer complex"/>
    <property type="evidence" value="ECO:0007669"/>
    <property type="project" value="UniProtKB-ARBA"/>
</dbReference>
<reference evidence="13" key="1">
    <citation type="submission" date="2013-11" db="EMBL/GenBank/DDBJ databases">
        <title>Genome sequence of the fusiform rust pathogen reveals effectors for host alternation and coevolution with pine.</title>
        <authorList>
            <consortium name="DOE Joint Genome Institute"/>
            <person name="Smith K."/>
            <person name="Pendleton A."/>
            <person name="Kubisiak T."/>
            <person name="Anderson C."/>
            <person name="Salamov A."/>
            <person name="Aerts A."/>
            <person name="Riley R."/>
            <person name="Clum A."/>
            <person name="Lindquist E."/>
            <person name="Ence D."/>
            <person name="Campbell M."/>
            <person name="Kronenberg Z."/>
            <person name="Feau N."/>
            <person name="Dhillon B."/>
            <person name="Hamelin R."/>
            <person name="Burleigh J."/>
            <person name="Smith J."/>
            <person name="Yandell M."/>
            <person name="Nelson C."/>
            <person name="Grigoriev I."/>
            <person name="Davis J."/>
        </authorList>
    </citation>
    <scope>NUCLEOTIDE SEQUENCE</scope>
    <source>
        <strain evidence="13">G11</strain>
    </source>
</reference>
<dbReference type="GO" id="GO:0015031">
    <property type="term" value="P:protein transport"/>
    <property type="evidence" value="ECO:0007669"/>
    <property type="project" value="UniProtKB-KW"/>
</dbReference>
<dbReference type="SUPFAM" id="SSF103657">
    <property type="entry name" value="BAR/IMD domain-like"/>
    <property type="match status" value="1"/>
</dbReference>
<dbReference type="Pfam" id="PF00787">
    <property type="entry name" value="PX"/>
    <property type="match status" value="1"/>
</dbReference>
<feature type="region of interest" description="Disordered" evidence="11">
    <location>
        <begin position="206"/>
        <end position="527"/>
    </location>
</feature>
<dbReference type="SUPFAM" id="SSF64268">
    <property type="entry name" value="PX domain"/>
    <property type="match status" value="1"/>
</dbReference>
<evidence type="ECO:0000256" key="9">
    <source>
        <dbReference type="ARBA" id="ARBA00023034"/>
    </source>
</evidence>
<protein>
    <recommendedName>
        <fullName evidence="12">PX domain-containing protein</fullName>
    </recommendedName>
</protein>
<evidence type="ECO:0000256" key="3">
    <source>
        <dbReference type="ARBA" id="ARBA00004555"/>
    </source>
</evidence>
<feature type="compositionally biased region" description="Polar residues" evidence="11">
    <location>
        <begin position="508"/>
        <end position="527"/>
    </location>
</feature>
<keyword evidence="5" id="KW-0813">Transport</keyword>
<dbReference type="InterPro" id="IPR015404">
    <property type="entry name" value="Vps5_C"/>
</dbReference>
<feature type="compositionally biased region" description="Polar residues" evidence="11">
    <location>
        <begin position="993"/>
        <end position="1002"/>
    </location>
</feature>
<evidence type="ECO:0000256" key="11">
    <source>
        <dbReference type="SAM" id="MobiDB-lite"/>
    </source>
</evidence>
<dbReference type="PROSITE" id="PS50195">
    <property type="entry name" value="PX"/>
    <property type="match status" value="1"/>
</dbReference>
<evidence type="ECO:0000256" key="1">
    <source>
        <dbReference type="ARBA" id="ARBA00004287"/>
    </source>
</evidence>
<name>A0A9P6NR83_9BASI</name>
<sequence>MASNDLDELVNNHPEAHPHPSSDFYPVPAFTGGFADSNDAFDTHNPFADYKPTTEFQPPSLSPAASSSTSAFLSLGQQDSKLYSTTSVNELDTDGGIPSYQSNNHFLSFDIPSLDQAPLDRNDLEYEGGFDEQKHILPQSTFAQFEPSDNGFADHHSTQLITNGFIPDDPAFQDQELLEHSRPPTPENISPISSSQARVFQETNNTPIASLPSKSPSSTGPTSTPAPLIEPAPFRPFGVTATLTSSTSDEVLDEPLNSSSLRSVNSSRPPLPDILGGGSLSTSVLLQDSRGALPAFKKSPRKTPKPASSIESKAAPRSPGSDTKTKEQTSTEAPRPYRPLGLKIAQAKPIIPIVVSEPPAPTPSTNTPSQLPAPKLAEPVLTTSSSSEQIPDTTTSTQTEHSPPVEASQNHVDVDSQPSSLESFTQNPSEPVNISSTPSPTDEIDVGPVVNSLASTHLESHEPEHTDVSDPKPPPGTGSNLSIIVPTRPSFLPSISDSARPTDRIETQETPDNVPKMTNSQQDVQVSASVTSENVVVPILNKLDQSAISAQNSKPPTDSDSEDERPLASVREGLFQQQVSGQAARRDPATGLTPATPAQIYFGSQDPLHNLSPPPPGPRYKCSVGDPQKMGMINDIHTVYTVKTTATDPSSSGPLKNSSTVLRRFRDFVWLFDTLITNNPGVIVPPIPDKNIRSRFQEGFIATRRVALEIFLQKTVNHPMLVSDPDLKLFLESDSFSLEIKHRKPDGSSQSGWLANIAGPRFHETDDFFDHRKASLDSLEAQLKTLHSSLSAASKDRRTFSQSLSELSQALLTLSTCDLSRPMRNALDRLAGLHRQCHIWSEEQSKQELEGITATVEAYSRLIGSVRLTFSSRIKSWEKWQASLSNLRKVQANHEKAKRYSNNEHSTGLRHSFTEVVEAERKAQDARNEFGDVSKLIKAEMQRFDKEKVEDFKSAICAYVDGVTERQRQIVHAWQEYYHLLQSLTKQNTEVLPQSVKTSQESETLEPEPIKDSDISRSVTSDMIKPIKTVSNSNGNEVTASLVEPSPWTDETFDQTHHNKSFTSPINNLPEAIFTESCVFNDS</sequence>
<evidence type="ECO:0000256" key="4">
    <source>
        <dbReference type="ARBA" id="ARBA00010883"/>
    </source>
</evidence>
<keyword evidence="10" id="KW-0472">Membrane</keyword>
<feature type="compositionally biased region" description="Low complexity" evidence="11">
    <location>
        <begin position="207"/>
        <end position="227"/>
    </location>
</feature>
<dbReference type="GO" id="GO:0042147">
    <property type="term" value="P:retrograde transport, endosome to Golgi"/>
    <property type="evidence" value="ECO:0007669"/>
    <property type="project" value="TreeGrafter"/>
</dbReference>
<feature type="compositionally biased region" description="Low complexity" evidence="11">
    <location>
        <begin position="255"/>
        <end position="268"/>
    </location>
</feature>
<feature type="compositionally biased region" description="Polar residues" evidence="11">
    <location>
        <begin position="381"/>
        <end position="440"/>
    </location>
</feature>
<organism evidence="13 14">
    <name type="scientific">Cronartium quercuum f. sp. fusiforme G11</name>
    <dbReference type="NCBI Taxonomy" id="708437"/>
    <lineage>
        <taxon>Eukaryota</taxon>
        <taxon>Fungi</taxon>
        <taxon>Dikarya</taxon>
        <taxon>Basidiomycota</taxon>
        <taxon>Pucciniomycotina</taxon>
        <taxon>Pucciniomycetes</taxon>
        <taxon>Pucciniales</taxon>
        <taxon>Coleosporiaceae</taxon>
        <taxon>Cronartium</taxon>
    </lineage>
</organism>
<accession>A0A9P6NR83</accession>
<dbReference type="GO" id="GO:0005829">
    <property type="term" value="C:cytosol"/>
    <property type="evidence" value="ECO:0007669"/>
    <property type="project" value="GOC"/>
</dbReference>
<evidence type="ECO:0000256" key="8">
    <source>
        <dbReference type="ARBA" id="ARBA00022927"/>
    </source>
</evidence>
<feature type="region of interest" description="Disordered" evidence="11">
    <location>
        <begin position="993"/>
        <end position="1018"/>
    </location>
</feature>
<dbReference type="GO" id="GO:0045053">
    <property type="term" value="P:protein retention in Golgi apparatus"/>
    <property type="evidence" value="ECO:0007669"/>
    <property type="project" value="TreeGrafter"/>
</dbReference>
<dbReference type="Pfam" id="PF09325">
    <property type="entry name" value="Vps5"/>
    <property type="match status" value="1"/>
</dbReference>
<dbReference type="GO" id="GO:0005794">
    <property type="term" value="C:Golgi apparatus"/>
    <property type="evidence" value="ECO:0007669"/>
    <property type="project" value="UniProtKB-SubCell"/>
</dbReference>
<keyword evidence="9" id="KW-0333">Golgi apparatus</keyword>
<comment type="subcellular location">
    <subcellularLocation>
        <location evidence="2">Cytoplasm</location>
    </subcellularLocation>
    <subcellularLocation>
        <location evidence="3">Golgi apparatus</location>
    </subcellularLocation>
    <subcellularLocation>
        <location evidence="1">Membrane</location>
        <topology evidence="1">Peripheral membrane protein</topology>
        <orientation evidence="1">Cytoplasmic side</orientation>
    </subcellularLocation>
</comment>
<feature type="domain" description="PX" evidence="12">
    <location>
        <begin position="618"/>
        <end position="738"/>
    </location>
</feature>
<evidence type="ECO:0000313" key="13">
    <source>
        <dbReference type="EMBL" id="KAG0148085.1"/>
    </source>
</evidence>
<dbReference type="Gene3D" id="3.30.1520.10">
    <property type="entry name" value="Phox-like domain"/>
    <property type="match status" value="1"/>
</dbReference>
<evidence type="ECO:0000256" key="10">
    <source>
        <dbReference type="ARBA" id="ARBA00023136"/>
    </source>
</evidence>
<dbReference type="EMBL" id="MU167240">
    <property type="protein sequence ID" value="KAG0148085.1"/>
    <property type="molecule type" value="Genomic_DNA"/>
</dbReference>
<evidence type="ECO:0000259" key="12">
    <source>
        <dbReference type="PROSITE" id="PS50195"/>
    </source>
</evidence>
<feature type="region of interest" description="Disordered" evidence="11">
    <location>
        <begin position="547"/>
        <end position="566"/>
    </location>
</feature>
<evidence type="ECO:0000256" key="6">
    <source>
        <dbReference type="ARBA" id="ARBA00022490"/>
    </source>
</evidence>
<feature type="compositionally biased region" description="Low complexity" evidence="11">
    <location>
        <begin position="58"/>
        <end position="69"/>
    </location>
</feature>
<dbReference type="PANTHER" id="PTHR10555:SF170">
    <property type="entry name" value="FI18122P1"/>
    <property type="match status" value="1"/>
</dbReference>
<keyword evidence="6" id="KW-0963">Cytoplasm</keyword>
<dbReference type="PANTHER" id="PTHR10555">
    <property type="entry name" value="SORTING NEXIN"/>
    <property type="match status" value="1"/>
</dbReference>
<gene>
    <name evidence="13" type="ORF">CROQUDRAFT_721855</name>
</gene>
<dbReference type="InterPro" id="IPR001683">
    <property type="entry name" value="PX_dom"/>
</dbReference>
<dbReference type="InterPro" id="IPR036871">
    <property type="entry name" value="PX_dom_sf"/>
</dbReference>
<keyword evidence="8" id="KW-0653">Protein transport</keyword>
<dbReference type="Proteomes" id="UP000886653">
    <property type="component" value="Unassembled WGS sequence"/>
</dbReference>
<comment type="caution">
    <text evidence="13">The sequence shown here is derived from an EMBL/GenBank/DDBJ whole genome shotgun (WGS) entry which is preliminary data.</text>
</comment>